<evidence type="ECO:0000259" key="5">
    <source>
        <dbReference type="PROSITE" id="PS51186"/>
    </source>
</evidence>
<feature type="domain" description="N-acetyltransferase" evidence="5">
    <location>
        <begin position="20"/>
        <end position="171"/>
    </location>
</feature>
<dbReference type="InterPro" id="IPR000182">
    <property type="entry name" value="GNAT_dom"/>
</dbReference>
<dbReference type="InterPro" id="IPR050680">
    <property type="entry name" value="YpeA/RimI_acetyltransf"/>
</dbReference>
<evidence type="ECO:0000256" key="1">
    <source>
        <dbReference type="ARBA" id="ARBA00005395"/>
    </source>
</evidence>
<accession>A0A084SIU4</accession>
<name>A0A084SIU4_9BACT</name>
<organism evidence="6 7">
    <name type="scientific">Archangium violaceum Cb vi76</name>
    <dbReference type="NCBI Taxonomy" id="1406225"/>
    <lineage>
        <taxon>Bacteria</taxon>
        <taxon>Pseudomonadati</taxon>
        <taxon>Myxococcota</taxon>
        <taxon>Myxococcia</taxon>
        <taxon>Myxococcales</taxon>
        <taxon>Cystobacterineae</taxon>
        <taxon>Archangiaceae</taxon>
        <taxon>Archangium</taxon>
    </lineage>
</organism>
<evidence type="ECO:0000313" key="6">
    <source>
        <dbReference type="EMBL" id="KFA88379.1"/>
    </source>
</evidence>
<dbReference type="AlphaFoldDB" id="A0A084SIU4"/>
<keyword evidence="3 6" id="KW-0808">Transferase</keyword>
<evidence type="ECO:0000256" key="4">
    <source>
        <dbReference type="ARBA" id="ARBA00023315"/>
    </source>
</evidence>
<dbReference type="Gene3D" id="3.40.630.30">
    <property type="match status" value="1"/>
</dbReference>
<dbReference type="Proteomes" id="UP000028547">
    <property type="component" value="Unassembled WGS sequence"/>
</dbReference>
<comment type="similarity">
    <text evidence="1">Belongs to the acetyltransferase family. RimI subfamily.</text>
</comment>
<dbReference type="EMBL" id="JPMI01000294">
    <property type="protein sequence ID" value="KFA88379.1"/>
    <property type="molecule type" value="Genomic_DNA"/>
</dbReference>
<gene>
    <name evidence="6" type="ORF">Q664_41700</name>
</gene>
<dbReference type="GO" id="GO:0008080">
    <property type="term" value="F:N-acetyltransferase activity"/>
    <property type="evidence" value="ECO:0007669"/>
    <property type="project" value="InterPro"/>
</dbReference>
<dbReference type="Pfam" id="PF00583">
    <property type="entry name" value="Acetyltransf_1"/>
    <property type="match status" value="1"/>
</dbReference>
<evidence type="ECO:0000256" key="3">
    <source>
        <dbReference type="ARBA" id="ARBA00022679"/>
    </source>
</evidence>
<protein>
    <submittedName>
        <fullName evidence="6">Alanine acetyltransferase</fullName>
    </submittedName>
</protein>
<proteinExistence type="inferred from homology"/>
<evidence type="ECO:0000256" key="2">
    <source>
        <dbReference type="ARBA" id="ARBA00022490"/>
    </source>
</evidence>
<evidence type="ECO:0000313" key="7">
    <source>
        <dbReference type="Proteomes" id="UP000028547"/>
    </source>
</evidence>
<dbReference type="InterPro" id="IPR016181">
    <property type="entry name" value="Acyl_CoA_acyltransferase"/>
</dbReference>
<dbReference type="PROSITE" id="PS51186">
    <property type="entry name" value="GNAT"/>
    <property type="match status" value="1"/>
</dbReference>
<comment type="caution">
    <text evidence="6">The sequence shown here is derived from an EMBL/GenBank/DDBJ whole genome shotgun (WGS) entry which is preliminary data.</text>
</comment>
<dbReference type="PANTHER" id="PTHR43420">
    <property type="entry name" value="ACETYLTRANSFERASE"/>
    <property type="match status" value="1"/>
</dbReference>
<dbReference type="InterPro" id="IPR006464">
    <property type="entry name" value="AcTrfase_RimI/Ard1"/>
</dbReference>
<reference evidence="6 7" key="1">
    <citation type="submission" date="2014-07" db="EMBL/GenBank/DDBJ databases">
        <title>Draft Genome Sequence of Gephyronic Acid Producer, Cystobacter violaceus Strain Cb vi76.</title>
        <authorList>
            <person name="Stevens D.C."/>
            <person name="Young J."/>
            <person name="Carmichael R."/>
            <person name="Tan J."/>
            <person name="Taylor R.E."/>
        </authorList>
    </citation>
    <scope>NUCLEOTIDE SEQUENCE [LARGE SCALE GENOMIC DNA]</scope>
    <source>
        <strain evidence="6 7">Cb vi76</strain>
    </source>
</reference>
<sequence length="171" mass="19786">MRRMREDDRPGSKPRPESPFLIRRMTREDLPAVMDLEKASFRNPWSFELLQRELSHDWSVIFLLEEPLPEGGKRLLGISIFWIVHDEVHVLNVATAPEHRRRGVGRELMEATLLEGRARKCSLATLEVRKSNEAAINLYKSFGFRAVGVRPNYYVDEGQPPEDAIVMVLDF</sequence>
<keyword evidence="2" id="KW-0963">Cytoplasm</keyword>
<dbReference type="RefSeq" id="WP_043408966.1">
    <property type="nucleotide sequence ID" value="NZ_JPMI01000294.1"/>
</dbReference>
<dbReference type="CDD" id="cd04301">
    <property type="entry name" value="NAT_SF"/>
    <property type="match status" value="1"/>
</dbReference>
<dbReference type="SUPFAM" id="SSF55729">
    <property type="entry name" value="Acyl-CoA N-acyltransferases (Nat)"/>
    <property type="match status" value="1"/>
</dbReference>
<dbReference type="NCBIfam" id="TIGR01575">
    <property type="entry name" value="rimI"/>
    <property type="match status" value="1"/>
</dbReference>
<dbReference type="PANTHER" id="PTHR43420:SF12">
    <property type="entry name" value="N-ACETYLTRANSFERASE DOMAIN-CONTAINING PROTEIN"/>
    <property type="match status" value="1"/>
</dbReference>
<keyword evidence="4" id="KW-0012">Acyltransferase</keyword>